<name>A0A6A3G310_9STRA</name>
<evidence type="ECO:0000313" key="3">
    <source>
        <dbReference type="Proteomes" id="UP000429607"/>
    </source>
</evidence>
<evidence type="ECO:0000256" key="1">
    <source>
        <dbReference type="SAM" id="SignalP"/>
    </source>
</evidence>
<protein>
    <submittedName>
        <fullName evidence="2">Uncharacterized protein</fullName>
    </submittedName>
</protein>
<feature type="signal peptide" evidence="1">
    <location>
        <begin position="1"/>
        <end position="20"/>
    </location>
</feature>
<dbReference type="EMBL" id="QXFV01013144">
    <property type="protein sequence ID" value="KAE8951100.1"/>
    <property type="molecule type" value="Genomic_DNA"/>
</dbReference>
<keyword evidence="1" id="KW-0732">Signal</keyword>
<organism evidence="2 3">
    <name type="scientific">Phytophthora rubi</name>
    <dbReference type="NCBI Taxonomy" id="129364"/>
    <lineage>
        <taxon>Eukaryota</taxon>
        <taxon>Sar</taxon>
        <taxon>Stramenopiles</taxon>
        <taxon>Oomycota</taxon>
        <taxon>Peronosporomycetes</taxon>
        <taxon>Peronosporales</taxon>
        <taxon>Peronosporaceae</taxon>
        <taxon>Phytophthora</taxon>
    </lineage>
</organism>
<dbReference type="Proteomes" id="UP000429607">
    <property type="component" value="Unassembled WGS sequence"/>
</dbReference>
<proteinExistence type="predicted"/>
<feature type="chain" id="PRO_5025353678" evidence="1">
    <location>
        <begin position="21"/>
        <end position="54"/>
    </location>
</feature>
<reference evidence="2 3" key="1">
    <citation type="submission" date="2018-09" db="EMBL/GenBank/DDBJ databases">
        <title>Genomic investigation of the strawberry pathogen Phytophthora fragariae indicates pathogenicity is determined by transcriptional variation in three key races.</title>
        <authorList>
            <person name="Adams T.M."/>
            <person name="Armitage A.D."/>
            <person name="Sobczyk M.K."/>
            <person name="Bates H.J."/>
            <person name="Dunwell J.M."/>
            <person name="Nellist C.F."/>
            <person name="Harrison R.J."/>
        </authorList>
    </citation>
    <scope>NUCLEOTIDE SEQUENCE [LARGE SCALE GENOMIC DNA]</scope>
    <source>
        <strain evidence="2 3">SCRP249</strain>
    </source>
</reference>
<gene>
    <name evidence="2" type="ORF">PR001_g33871</name>
</gene>
<dbReference type="AlphaFoldDB" id="A0A6A3G310"/>
<evidence type="ECO:0000313" key="2">
    <source>
        <dbReference type="EMBL" id="KAE8951100.1"/>
    </source>
</evidence>
<accession>A0A6A3G310</accession>
<sequence>MNALLELALFLPAQIMPVLSCLTKMVSNSPTHEVLRFDIVSNNPNQPKPAAWSC</sequence>
<comment type="caution">
    <text evidence="2">The sequence shown here is derived from an EMBL/GenBank/DDBJ whole genome shotgun (WGS) entry which is preliminary data.</text>
</comment>